<dbReference type="AlphaFoldDB" id="A0A7R9WZ89"/>
<gene>
    <name evidence="3" type="ORF">CAUS1442_LOCUS12093</name>
</gene>
<evidence type="ECO:0000256" key="1">
    <source>
        <dbReference type="SAM" id="Coils"/>
    </source>
</evidence>
<evidence type="ECO:0000256" key="2">
    <source>
        <dbReference type="SAM" id="MobiDB-lite"/>
    </source>
</evidence>
<keyword evidence="1" id="KW-0175">Coiled coil</keyword>
<dbReference type="EMBL" id="HBEF01019601">
    <property type="protein sequence ID" value="CAD8339960.1"/>
    <property type="molecule type" value="Transcribed_RNA"/>
</dbReference>
<feature type="compositionally biased region" description="Pro residues" evidence="2">
    <location>
        <begin position="1"/>
        <end position="11"/>
    </location>
</feature>
<feature type="region of interest" description="Disordered" evidence="2">
    <location>
        <begin position="1"/>
        <end position="22"/>
    </location>
</feature>
<name>A0A7R9WZ89_9STRA</name>
<protein>
    <submittedName>
        <fullName evidence="3">Uncharacterized protein</fullName>
    </submittedName>
</protein>
<sequence>MNTAIPVPPFVPTSSAPRHHQSDIPNDEFDRLMVNSSPAMDCPQDVDMPPIKPKGVRFHSRNSIEQVQRISRVSQCYTPDEIFAVWGDTEEFYLRKQELRDTVQRIKQGRRDSDNINTTTLGLTQMYGAGRQEKKMNRVRAVDTVMQEQQYQFMYEENNPDQIADVYHDTTTASRRKARQEAKRIEEEVQTFEAGMQLRGKDH</sequence>
<evidence type="ECO:0000313" key="3">
    <source>
        <dbReference type="EMBL" id="CAD8339960.1"/>
    </source>
</evidence>
<accession>A0A7R9WZ89</accession>
<feature type="coiled-coil region" evidence="1">
    <location>
        <begin position="168"/>
        <end position="195"/>
    </location>
</feature>
<proteinExistence type="predicted"/>
<organism evidence="3">
    <name type="scientific">Craspedostauros australis</name>
    <dbReference type="NCBI Taxonomy" id="1486917"/>
    <lineage>
        <taxon>Eukaryota</taxon>
        <taxon>Sar</taxon>
        <taxon>Stramenopiles</taxon>
        <taxon>Ochrophyta</taxon>
        <taxon>Bacillariophyta</taxon>
        <taxon>Bacillariophyceae</taxon>
        <taxon>Bacillariophycidae</taxon>
        <taxon>Naviculales</taxon>
        <taxon>Naviculaceae</taxon>
        <taxon>Craspedostauros</taxon>
    </lineage>
</organism>
<reference evidence="3" key="1">
    <citation type="submission" date="2021-01" db="EMBL/GenBank/DDBJ databases">
        <authorList>
            <person name="Corre E."/>
            <person name="Pelletier E."/>
            <person name="Niang G."/>
            <person name="Scheremetjew M."/>
            <person name="Finn R."/>
            <person name="Kale V."/>
            <person name="Holt S."/>
            <person name="Cochrane G."/>
            <person name="Meng A."/>
            <person name="Brown T."/>
            <person name="Cohen L."/>
        </authorList>
    </citation>
    <scope>NUCLEOTIDE SEQUENCE</scope>
    <source>
        <strain evidence="3">CCMP3328</strain>
    </source>
</reference>